<dbReference type="AlphaFoldDB" id="A0A2T4DTU6"/>
<sequence length="102" mass="11767">MLKLLFAIKGNKLISEKSKTQYLLKPQVNEYIDWLSGKPTIGFYFDDKANVYRRSGNIDGFNAEIIVNKDFNKILIILCNTDSADLQNLANTIYFKNEKNLK</sequence>
<evidence type="ECO:0000313" key="2">
    <source>
        <dbReference type="Proteomes" id="UP000240608"/>
    </source>
</evidence>
<comment type="caution">
    <text evidence="1">The sequence shown here is derived from an EMBL/GenBank/DDBJ whole genome shotgun (WGS) entry which is preliminary data.</text>
</comment>
<dbReference type="Proteomes" id="UP000240608">
    <property type="component" value="Unassembled WGS sequence"/>
</dbReference>
<reference evidence="1 2" key="1">
    <citation type="submission" date="2018-03" db="EMBL/GenBank/DDBJ databases">
        <title>Cross-interface Injection: A General Nanoliter Liquid Handling Method Applied to Single Cells Genome Amplification Automated Nanoliter Liquid Handling Applied to Single Cell Multiple Displacement Amplification.</title>
        <authorList>
            <person name="Yun J."/>
            <person name="Xu P."/>
            <person name="Xu J."/>
            <person name="Dai X."/>
            <person name="Wang Y."/>
            <person name="Zheng X."/>
            <person name="Cao C."/>
            <person name="Yi Q."/>
            <person name="Zhu Y."/>
            <person name="Wang L."/>
            <person name="Dong Z."/>
            <person name="Huang Y."/>
            <person name="Huang L."/>
            <person name="Du W."/>
        </authorList>
    </citation>
    <scope>NUCLEOTIDE SEQUENCE [LARGE SCALE GENOMIC DNA]</scope>
    <source>
        <strain evidence="1 2">Z-D1-2</strain>
    </source>
</reference>
<gene>
    <name evidence="1" type="ORF">C9994_03695</name>
</gene>
<dbReference type="Gene3D" id="3.40.710.10">
    <property type="entry name" value="DD-peptidase/beta-lactamase superfamily"/>
    <property type="match status" value="1"/>
</dbReference>
<name>A0A2T4DTU6_9BACT</name>
<dbReference type="EMBL" id="PYVU01000020">
    <property type="protein sequence ID" value="PTB97230.1"/>
    <property type="molecule type" value="Genomic_DNA"/>
</dbReference>
<protein>
    <recommendedName>
        <fullName evidence="3">Beta-lactamase-related domain-containing protein</fullName>
    </recommendedName>
</protein>
<accession>A0A2T4DTU6</accession>
<dbReference type="InterPro" id="IPR012338">
    <property type="entry name" value="Beta-lactam/transpept-like"/>
</dbReference>
<organism evidence="1 2">
    <name type="scientific">Marivirga lumbricoides</name>
    <dbReference type="NCBI Taxonomy" id="1046115"/>
    <lineage>
        <taxon>Bacteria</taxon>
        <taxon>Pseudomonadati</taxon>
        <taxon>Bacteroidota</taxon>
        <taxon>Cytophagia</taxon>
        <taxon>Cytophagales</taxon>
        <taxon>Marivirgaceae</taxon>
        <taxon>Marivirga</taxon>
    </lineage>
</organism>
<evidence type="ECO:0000313" key="1">
    <source>
        <dbReference type="EMBL" id="PTB97230.1"/>
    </source>
</evidence>
<proteinExistence type="predicted"/>
<evidence type="ECO:0008006" key="3">
    <source>
        <dbReference type="Google" id="ProtNLM"/>
    </source>
</evidence>